<dbReference type="Pfam" id="PF13560">
    <property type="entry name" value="HTH_31"/>
    <property type="match status" value="1"/>
</dbReference>
<dbReference type="Proteomes" id="UP000265955">
    <property type="component" value="Unassembled WGS sequence"/>
</dbReference>
<dbReference type="RefSeq" id="WP_119771960.1">
    <property type="nucleotide sequence ID" value="NZ_QYUO01000003.1"/>
</dbReference>
<dbReference type="AlphaFoldDB" id="A0A3A3FL42"/>
<name>A0A3A3FL42_9BURK</name>
<accession>A0A3A3FL42</accession>
<dbReference type="SMART" id="SM00530">
    <property type="entry name" value="HTH_XRE"/>
    <property type="match status" value="1"/>
</dbReference>
<evidence type="ECO:0000313" key="2">
    <source>
        <dbReference type="EMBL" id="RJF92075.1"/>
    </source>
</evidence>
<keyword evidence="3" id="KW-1185">Reference proteome</keyword>
<protein>
    <submittedName>
        <fullName evidence="2">XRE family transcriptional regulator</fullName>
    </submittedName>
</protein>
<dbReference type="Gene3D" id="1.10.260.40">
    <property type="entry name" value="lambda repressor-like DNA-binding domains"/>
    <property type="match status" value="1"/>
</dbReference>
<sequence>MRHSYEFISTAATDAAKRLGERIRTARKARQLTLTQLEHQCRIHRATLGRLEKGDPNVTFAVILSVLEALGELSELELILSRPEVPKHKRETPAIELDTDF</sequence>
<organism evidence="2 3">
    <name type="scientific">Noviherbaspirillum saxi</name>
    <dbReference type="NCBI Taxonomy" id="2320863"/>
    <lineage>
        <taxon>Bacteria</taxon>
        <taxon>Pseudomonadati</taxon>
        <taxon>Pseudomonadota</taxon>
        <taxon>Betaproteobacteria</taxon>
        <taxon>Burkholderiales</taxon>
        <taxon>Oxalobacteraceae</taxon>
        <taxon>Noviherbaspirillum</taxon>
    </lineage>
</organism>
<feature type="domain" description="HTH cro/C1-type" evidence="1">
    <location>
        <begin position="23"/>
        <end position="76"/>
    </location>
</feature>
<dbReference type="OrthoDB" id="5422231at2"/>
<evidence type="ECO:0000259" key="1">
    <source>
        <dbReference type="PROSITE" id="PS50943"/>
    </source>
</evidence>
<dbReference type="InterPro" id="IPR010982">
    <property type="entry name" value="Lambda_DNA-bd_dom_sf"/>
</dbReference>
<dbReference type="InterPro" id="IPR001387">
    <property type="entry name" value="Cro/C1-type_HTH"/>
</dbReference>
<proteinExistence type="predicted"/>
<dbReference type="GO" id="GO:0003677">
    <property type="term" value="F:DNA binding"/>
    <property type="evidence" value="ECO:0007669"/>
    <property type="project" value="InterPro"/>
</dbReference>
<gene>
    <name evidence="2" type="ORF">D3871_25840</name>
</gene>
<dbReference type="CDD" id="cd00093">
    <property type="entry name" value="HTH_XRE"/>
    <property type="match status" value="1"/>
</dbReference>
<dbReference type="SUPFAM" id="SSF47413">
    <property type="entry name" value="lambda repressor-like DNA-binding domains"/>
    <property type="match status" value="1"/>
</dbReference>
<evidence type="ECO:0000313" key="3">
    <source>
        <dbReference type="Proteomes" id="UP000265955"/>
    </source>
</evidence>
<dbReference type="PROSITE" id="PS50943">
    <property type="entry name" value="HTH_CROC1"/>
    <property type="match status" value="1"/>
</dbReference>
<dbReference type="EMBL" id="QYUO01000003">
    <property type="protein sequence ID" value="RJF92075.1"/>
    <property type="molecule type" value="Genomic_DNA"/>
</dbReference>
<comment type="caution">
    <text evidence="2">The sequence shown here is derived from an EMBL/GenBank/DDBJ whole genome shotgun (WGS) entry which is preliminary data.</text>
</comment>
<reference evidence="3" key="1">
    <citation type="submission" date="2018-09" db="EMBL/GenBank/DDBJ databases">
        <authorList>
            <person name="Zhu H."/>
        </authorList>
    </citation>
    <scope>NUCLEOTIDE SEQUENCE [LARGE SCALE GENOMIC DNA]</scope>
    <source>
        <strain evidence="3">K1R23-30</strain>
    </source>
</reference>